<sequence>MEDLANPYPASDPNIYDFQRIKWDSAVEGRLNSTEIENLRKLLGRHQKGFSNEPVKTHLVEHDFELISNKPICSKPYRTSQQQTEILKSEIRRMLDLNIIEIEQSDYASPMILVEAPGKDPCSCIHYRLLNANVSTQFFPLPNIEERVERVSAAKYITVIDLAKVYWQIHLIERALLSLCN</sequence>
<evidence type="ECO:0000313" key="1">
    <source>
        <dbReference type="EMBL" id="GBO02119.1"/>
    </source>
</evidence>
<name>A0A4Y2TNA9_ARAVE</name>
<dbReference type="AlphaFoldDB" id="A0A4Y2TNA9"/>
<keyword evidence="2" id="KW-1185">Reference proteome</keyword>
<dbReference type="InterPro" id="IPR043502">
    <property type="entry name" value="DNA/RNA_pol_sf"/>
</dbReference>
<dbReference type="SUPFAM" id="SSF56672">
    <property type="entry name" value="DNA/RNA polymerases"/>
    <property type="match status" value="1"/>
</dbReference>
<dbReference type="GO" id="GO:0071897">
    <property type="term" value="P:DNA biosynthetic process"/>
    <property type="evidence" value="ECO:0007669"/>
    <property type="project" value="UniProtKB-ARBA"/>
</dbReference>
<reference evidence="1 2" key="1">
    <citation type="journal article" date="2019" name="Sci. Rep.">
        <title>Orb-weaving spider Araneus ventricosus genome elucidates the spidroin gene catalogue.</title>
        <authorList>
            <person name="Kono N."/>
            <person name="Nakamura H."/>
            <person name="Ohtoshi R."/>
            <person name="Moran D.A.P."/>
            <person name="Shinohara A."/>
            <person name="Yoshida Y."/>
            <person name="Fujiwara M."/>
            <person name="Mori M."/>
            <person name="Tomita M."/>
            <person name="Arakawa K."/>
        </authorList>
    </citation>
    <scope>NUCLEOTIDE SEQUENCE [LARGE SCALE GENOMIC DNA]</scope>
</reference>
<dbReference type="InterPro" id="IPR043128">
    <property type="entry name" value="Rev_trsase/Diguanyl_cyclase"/>
</dbReference>
<dbReference type="PANTHER" id="PTHR33064">
    <property type="entry name" value="POL PROTEIN"/>
    <property type="match status" value="1"/>
</dbReference>
<dbReference type="InterPro" id="IPR051320">
    <property type="entry name" value="Viral_Replic_Matur_Polypro"/>
</dbReference>
<gene>
    <name evidence="1" type="ORF">AVEN_123499_1</name>
</gene>
<organism evidence="1 2">
    <name type="scientific">Araneus ventricosus</name>
    <name type="common">Orbweaver spider</name>
    <name type="synonym">Epeira ventricosa</name>
    <dbReference type="NCBI Taxonomy" id="182803"/>
    <lineage>
        <taxon>Eukaryota</taxon>
        <taxon>Metazoa</taxon>
        <taxon>Ecdysozoa</taxon>
        <taxon>Arthropoda</taxon>
        <taxon>Chelicerata</taxon>
        <taxon>Arachnida</taxon>
        <taxon>Araneae</taxon>
        <taxon>Araneomorphae</taxon>
        <taxon>Entelegynae</taxon>
        <taxon>Araneoidea</taxon>
        <taxon>Araneidae</taxon>
        <taxon>Araneus</taxon>
    </lineage>
</organism>
<accession>A0A4Y2TNA9</accession>
<evidence type="ECO:0008006" key="3">
    <source>
        <dbReference type="Google" id="ProtNLM"/>
    </source>
</evidence>
<dbReference type="EMBL" id="BGPR01029966">
    <property type="protein sequence ID" value="GBO02119.1"/>
    <property type="molecule type" value="Genomic_DNA"/>
</dbReference>
<dbReference type="Proteomes" id="UP000499080">
    <property type="component" value="Unassembled WGS sequence"/>
</dbReference>
<protein>
    <recommendedName>
        <fullName evidence="3">Transposon Ty3-I Gag-Pol polyprotein</fullName>
    </recommendedName>
</protein>
<evidence type="ECO:0000313" key="2">
    <source>
        <dbReference type="Proteomes" id="UP000499080"/>
    </source>
</evidence>
<dbReference type="Gene3D" id="3.30.70.270">
    <property type="match status" value="1"/>
</dbReference>
<dbReference type="OrthoDB" id="7856237at2759"/>
<dbReference type="Gene3D" id="3.10.10.10">
    <property type="entry name" value="HIV Type 1 Reverse Transcriptase, subunit A, domain 1"/>
    <property type="match status" value="1"/>
</dbReference>
<proteinExistence type="predicted"/>
<dbReference type="PANTHER" id="PTHR33064:SF29">
    <property type="entry name" value="PEPTIDASE A2 DOMAIN-CONTAINING PROTEIN-RELATED"/>
    <property type="match status" value="1"/>
</dbReference>
<comment type="caution">
    <text evidence="1">The sequence shown here is derived from an EMBL/GenBank/DDBJ whole genome shotgun (WGS) entry which is preliminary data.</text>
</comment>